<accession>C9RIE4</accession>
<dbReference type="EMBL" id="CP001787">
    <property type="protein sequence ID" value="ACX73346.1"/>
    <property type="molecule type" value="Genomic_DNA"/>
</dbReference>
<name>C9RIE4_METVM</name>
<dbReference type="AlphaFoldDB" id="C9RIE4"/>
<feature type="transmembrane region" description="Helical" evidence="1">
    <location>
        <begin position="148"/>
        <end position="170"/>
    </location>
</feature>
<dbReference type="Proteomes" id="UP000002063">
    <property type="component" value="Chromosome"/>
</dbReference>
<keyword evidence="1" id="KW-1133">Transmembrane helix</keyword>
<dbReference type="GeneID" id="8513839"/>
<dbReference type="RefSeq" id="WP_015733565.1">
    <property type="nucleotide sequence ID" value="NC_013407.1"/>
</dbReference>
<organism evidence="2 3">
    <name type="scientific">Methanocaldococcus vulcanius (strain ATCC 700851 / DSM 12094 / M7)</name>
    <name type="common">Methanococcus vulcanius</name>
    <dbReference type="NCBI Taxonomy" id="579137"/>
    <lineage>
        <taxon>Archaea</taxon>
        <taxon>Methanobacteriati</taxon>
        <taxon>Methanobacteriota</taxon>
        <taxon>Methanomada group</taxon>
        <taxon>Methanococci</taxon>
        <taxon>Methanococcales</taxon>
        <taxon>Methanocaldococcaceae</taxon>
        <taxon>Methanocaldococcus</taxon>
    </lineage>
</organism>
<dbReference type="KEGG" id="mvu:Metvu_1493"/>
<proteinExistence type="predicted"/>
<gene>
    <name evidence="2" type="ordered locus">Metvu_1493</name>
</gene>
<dbReference type="OrthoDB" id="65823at2157"/>
<evidence type="ECO:0000256" key="1">
    <source>
        <dbReference type="SAM" id="Phobius"/>
    </source>
</evidence>
<keyword evidence="1" id="KW-0812">Transmembrane</keyword>
<sequence>MSNQDMGRGIFNLKNLSKINSEVAIDEVEALISEMNNYIAEIQYGLEASNEKISMVIIELYELKKILTKYLEHLDHIKILLENSNESINEVSVELLEVRQLATTFSNKVEERHKNIEKKTNILKKRLTYLTSLISAFNKSHEFIERELNIIEILVYVVILMSFVGVFINFNKLF</sequence>
<reference evidence="2" key="1">
    <citation type="submission" date="2009-10" db="EMBL/GenBank/DDBJ databases">
        <title>Complete sequence of chromosome of Methanocaldococcus vulcanius M7.</title>
        <authorList>
            <consortium name="US DOE Joint Genome Institute"/>
            <person name="Lucas S."/>
            <person name="Copeland A."/>
            <person name="Lapidus A."/>
            <person name="Glavina del Rio T."/>
            <person name="Dalin E."/>
            <person name="Tice H."/>
            <person name="Bruce D."/>
            <person name="Goodwin L."/>
            <person name="Pitluck S."/>
            <person name="Lcollab F.I."/>
            <person name="Brettin T."/>
            <person name="Detter J.C."/>
            <person name="Han C."/>
            <person name="Tapia R."/>
            <person name="Kuske C.R."/>
            <person name="Schmutz J."/>
            <person name="Larimer F."/>
            <person name="Land M."/>
            <person name="Hauser L."/>
            <person name="Kyrpides N."/>
            <person name="Ovchinikova G."/>
            <person name="Sieprawska-Lupa M."/>
            <person name="Whitman W.B."/>
            <person name="Woyke T."/>
        </authorList>
    </citation>
    <scope>NUCLEOTIDE SEQUENCE [LARGE SCALE GENOMIC DNA]</scope>
    <source>
        <strain evidence="2">M7</strain>
    </source>
</reference>
<dbReference type="STRING" id="579137.Metvu_1493"/>
<evidence type="ECO:0000313" key="3">
    <source>
        <dbReference type="Proteomes" id="UP000002063"/>
    </source>
</evidence>
<dbReference type="eggNOG" id="arCOG03876">
    <property type="taxonomic scope" value="Archaea"/>
</dbReference>
<dbReference type="HOGENOM" id="CLU_1444673_0_0_2"/>
<evidence type="ECO:0000313" key="2">
    <source>
        <dbReference type="EMBL" id="ACX73346.1"/>
    </source>
</evidence>
<keyword evidence="1" id="KW-0472">Membrane</keyword>
<keyword evidence="3" id="KW-1185">Reference proteome</keyword>
<protein>
    <submittedName>
        <fullName evidence="2">Uncharacterized protein</fullName>
    </submittedName>
</protein>